<evidence type="ECO:0000313" key="10">
    <source>
        <dbReference type="Proteomes" id="UP001244427"/>
    </source>
</evidence>
<dbReference type="InterPro" id="IPR051172">
    <property type="entry name" value="Chlamydia_OmcB"/>
</dbReference>
<evidence type="ECO:0000256" key="6">
    <source>
        <dbReference type="SAM" id="Phobius"/>
    </source>
</evidence>
<organism evidence="9 10">
    <name type="scientific">Microbacterium natoriense</name>
    <dbReference type="NCBI Taxonomy" id="284570"/>
    <lineage>
        <taxon>Bacteria</taxon>
        <taxon>Bacillati</taxon>
        <taxon>Actinomycetota</taxon>
        <taxon>Actinomycetes</taxon>
        <taxon>Micrococcales</taxon>
        <taxon>Microbacteriaceae</taxon>
        <taxon>Microbacterium</taxon>
    </lineage>
</organism>
<dbReference type="GO" id="GO:0005975">
    <property type="term" value="P:carbohydrate metabolic process"/>
    <property type="evidence" value="ECO:0007669"/>
    <property type="project" value="UniProtKB-ARBA"/>
</dbReference>
<feature type="signal peptide" evidence="7">
    <location>
        <begin position="1"/>
        <end position="23"/>
    </location>
</feature>
<evidence type="ECO:0000313" key="9">
    <source>
        <dbReference type="EMBL" id="MDQ0646594.1"/>
    </source>
</evidence>
<evidence type="ECO:0000259" key="8">
    <source>
        <dbReference type="PROSITE" id="PS50847"/>
    </source>
</evidence>
<keyword evidence="6" id="KW-0812">Transmembrane</keyword>
<dbReference type="InterPro" id="IPR047589">
    <property type="entry name" value="DUF11_rpt"/>
</dbReference>
<protein>
    <submittedName>
        <fullName evidence="9">Repeat protein (TIGR01451 family)</fullName>
    </submittedName>
</protein>
<evidence type="ECO:0000256" key="1">
    <source>
        <dbReference type="ARBA" id="ARBA00022512"/>
    </source>
</evidence>
<dbReference type="InterPro" id="IPR001434">
    <property type="entry name" value="OmcB-like_DUF11"/>
</dbReference>
<dbReference type="Gene3D" id="2.60.40.10">
    <property type="entry name" value="Immunoglobulins"/>
    <property type="match status" value="1"/>
</dbReference>
<feature type="region of interest" description="Disordered" evidence="5">
    <location>
        <begin position="528"/>
        <end position="549"/>
    </location>
</feature>
<dbReference type="PANTHER" id="PTHR34819">
    <property type="entry name" value="LARGE CYSTEINE-RICH PERIPLASMIC PROTEIN OMCB"/>
    <property type="match status" value="1"/>
</dbReference>
<dbReference type="NCBIfam" id="TIGR01451">
    <property type="entry name" value="B_ant_repeat"/>
    <property type="match status" value="1"/>
</dbReference>
<keyword evidence="10" id="KW-1185">Reference proteome</keyword>
<evidence type="ECO:0000256" key="4">
    <source>
        <dbReference type="ARBA" id="ARBA00023088"/>
    </source>
</evidence>
<comment type="caution">
    <text evidence="9">The sequence shown here is derived from an EMBL/GenBank/DDBJ whole genome shotgun (WGS) entry which is preliminary data.</text>
</comment>
<accession>A0AAW8EUK8</accession>
<proteinExistence type="predicted"/>
<dbReference type="InterPro" id="IPR013783">
    <property type="entry name" value="Ig-like_fold"/>
</dbReference>
<feature type="transmembrane region" description="Helical" evidence="6">
    <location>
        <begin position="556"/>
        <end position="578"/>
    </location>
</feature>
<feature type="chain" id="PRO_5043880333" evidence="7">
    <location>
        <begin position="24"/>
        <end position="584"/>
    </location>
</feature>
<dbReference type="InterPro" id="IPR055354">
    <property type="entry name" value="DUF7507"/>
</dbReference>
<keyword evidence="6" id="KW-1133">Transmembrane helix</keyword>
<evidence type="ECO:0000256" key="3">
    <source>
        <dbReference type="ARBA" id="ARBA00022729"/>
    </source>
</evidence>
<reference evidence="9 10" key="1">
    <citation type="submission" date="2023-07" db="EMBL/GenBank/DDBJ databases">
        <title>Comparative genomics of wheat-associated soil bacteria to identify genetic determinants of phenazine resistance.</title>
        <authorList>
            <person name="Mouncey N."/>
        </authorList>
    </citation>
    <scope>NUCLEOTIDE SEQUENCE [LARGE SCALE GENOMIC DNA]</scope>
    <source>
        <strain evidence="9 10">W4I9-1</strain>
    </source>
</reference>
<dbReference type="Pfam" id="PF01345">
    <property type="entry name" value="DUF11"/>
    <property type="match status" value="1"/>
</dbReference>
<keyword evidence="6" id="KW-0472">Membrane</keyword>
<dbReference type="InterPro" id="IPR019931">
    <property type="entry name" value="LPXTG_anchor"/>
</dbReference>
<evidence type="ECO:0000256" key="7">
    <source>
        <dbReference type="SAM" id="SignalP"/>
    </source>
</evidence>
<keyword evidence="4" id="KW-0572">Peptidoglycan-anchor</keyword>
<dbReference type="PROSITE" id="PS50847">
    <property type="entry name" value="GRAM_POS_ANCHORING"/>
    <property type="match status" value="1"/>
</dbReference>
<dbReference type="PANTHER" id="PTHR34819:SF3">
    <property type="entry name" value="CELL SURFACE PROTEIN"/>
    <property type="match status" value="1"/>
</dbReference>
<keyword evidence="3 7" id="KW-0732">Signal</keyword>
<dbReference type="Pfam" id="PF24346">
    <property type="entry name" value="DUF7507"/>
    <property type="match status" value="1"/>
</dbReference>
<evidence type="ECO:0000256" key="2">
    <source>
        <dbReference type="ARBA" id="ARBA00022525"/>
    </source>
</evidence>
<feature type="domain" description="Gram-positive cocci surface proteins LPxTG" evidence="8">
    <location>
        <begin position="549"/>
        <end position="584"/>
    </location>
</feature>
<dbReference type="Proteomes" id="UP001244427">
    <property type="component" value="Unassembled WGS sequence"/>
</dbReference>
<dbReference type="AlphaFoldDB" id="A0AAW8EUK8"/>
<keyword evidence="2" id="KW-0964">Secreted</keyword>
<dbReference type="EMBL" id="JAUSXV010000001">
    <property type="protein sequence ID" value="MDQ0646594.1"/>
    <property type="molecule type" value="Genomic_DNA"/>
</dbReference>
<sequence>MQGLVLAGLAVAGTLAAAAPASAAVATLQPTYTTDAEFPAGTYAGLSLAGVEGVGREVLELPASVTTTELEVTRPSLSTGMRLPAGLGGTIHLTSERVGLATTQPIPARSTLTGALTGLANEDNQNPSPTTFLSDFSVNNTTQGDWKYTFDFSGLDGGVLPAGSLLNTGDLDVCKPTVETIRFSADATGQWATFDLNRQIQGWPASSAPPTVAFDDVTSEYVVTGVCGNVNMGNWFTTTQPITTLHVRMTNAGGLNTFISFGIRTPVEPLAPAVGIVKTTNGVDVQAAPGQTVAAGSTVTWGYAVTNTGDTPLGNVAVTDDKLADTAIDCGAGTNIIPQLAIGQTVNCSATGTAIEGDYTNAGSVTGTPVDETGTVIDSLEPVTATDTSWYHGQATRTLTIAKVVDQAQATPGDTLRYTVTVTNTGDASIPSTVVRDELPADVEFVSATDGGTLQGDEVIWNVTDLGAGQSVAFVVETRILDTAAGSLENRAGATGTTPDGQEIDATATVETACADDTREACAVTTLPVVTPPTTGGGTTTTPTSTHPLATTGSDFPVVLTAIAGLTVLAGAATLLIARRRTRV</sequence>
<gene>
    <name evidence="9" type="ORF">QFZ53_000790</name>
</gene>
<name>A0AAW8EUK8_9MICO</name>
<keyword evidence="1" id="KW-0134">Cell wall</keyword>
<evidence type="ECO:0000256" key="5">
    <source>
        <dbReference type="SAM" id="MobiDB-lite"/>
    </source>
</evidence>